<sequence>EAPVPHMSVEQLEELAGQLHTRKTNSIFEFAQLLGSSGVHAVAQDAINIWIDMRPFLDSPDFESEANTWRVLHETYCVLLVPGSTCGVEEPGWFRCSIAGILPTHQPAGAFWQSGPPSPSSSDDEAEDSD</sequence>
<accession>A0AAE0FR42</accession>
<dbReference type="AlphaFoldDB" id="A0AAE0FR42"/>
<feature type="region of interest" description="Disordered" evidence="1">
    <location>
        <begin position="107"/>
        <end position="130"/>
    </location>
</feature>
<dbReference type="Gene3D" id="3.90.1150.10">
    <property type="entry name" value="Aspartate Aminotransferase, domain 1"/>
    <property type="match status" value="1"/>
</dbReference>
<feature type="non-terminal residue" evidence="2">
    <location>
        <position position="1"/>
    </location>
</feature>
<evidence type="ECO:0000313" key="2">
    <source>
        <dbReference type="EMBL" id="KAK3264120.1"/>
    </source>
</evidence>
<dbReference type="InterPro" id="IPR015422">
    <property type="entry name" value="PyrdxlP-dep_Trfase_small"/>
</dbReference>
<evidence type="ECO:0000313" key="3">
    <source>
        <dbReference type="Proteomes" id="UP001190700"/>
    </source>
</evidence>
<comment type="caution">
    <text evidence="2">The sequence shown here is derived from an EMBL/GenBank/DDBJ whole genome shotgun (WGS) entry which is preliminary data.</text>
</comment>
<name>A0AAE0FR42_9CHLO</name>
<keyword evidence="3" id="KW-1185">Reference proteome</keyword>
<dbReference type="EMBL" id="LGRX02014780">
    <property type="protein sequence ID" value="KAK3264120.1"/>
    <property type="molecule type" value="Genomic_DNA"/>
</dbReference>
<dbReference type="Proteomes" id="UP001190700">
    <property type="component" value="Unassembled WGS sequence"/>
</dbReference>
<gene>
    <name evidence="2" type="ORF">CYMTET_27110</name>
</gene>
<dbReference type="InterPro" id="IPR015424">
    <property type="entry name" value="PyrdxlP-dep_Trfase"/>
</dbReference>
<organism evidence="2 3">
    <name type="scientific">Cymbomonas tetramitiformis</name>
    <dbReference type="NCBI Taxonomy" id="36881"/>
    <lineage>
        <taxon>Eukaryota</taxon>
        <taxon>Viridiplantae</taxon>
        <taxon>Chlorophyta</taxon>
        <taxon>Pyramimonadophyceae</taxon>
        <taxon>Pyramimonadales</taxon>
        <taxon>Pyramimonadaceae</taxon>
        <taxon>Cymbomonas</taxon>
    </lineage>
</organism>
<protein>
    <submittedName>
        <fullName evidence="2">1-aminocyclopropane-1-carboxylate synthase</fullName>
    </submittedName>
</protein>
<proteinExistence type="predicted"/>
<evidence type="ECO:0000256" key="1">
    <source>
        <dbReference type="SAM" id="MobiDB-lite"/>
    </source>
</evidence>
<reference evidence="2 3" key="1">
    <citation type="journal article" date="2015" name="Genome Biol. Evol.">
        <title>Comparative Genomics of a Bacterivorous Green Alga Reveals Evolutionary Causalities and Consequences of Phago-Mixotrophic Mode of Nutrition.</title>
        <authorList>
            <person name="Burns J.A."/>
            <person name="Paasch A."/>
            <person name="Narechania A."/>
            <person name="Kim E."/>
        </authorList>
    </citation>
    <scope>NUCLEOTIDE SEQUENCE [LARGE SCALE GENOMIC DNA]</scope>
    <source>
        <strain evidence="2 3">PLY_AMNH</strain>
    </source>
</reference>
<dbReference type="SUPFAM" id="SSF53383">
    <property type="entry name" value="PLP-dependent transferases"/>
    <property type="match status" value="1"/>
</dbReference>